<dbReference type="Gene3D" id="3.40.50.620">
    <property type="entry name" value="HUPs"/>
    <property type="match status" value="1"/>
</dbReference>
<keyword evidence="6 10" id="KW-0862">Zinc</keyword>
<dbReference type="InterPro" id="IPR032678">
    <property type="entry name" value="tRNA-synt_1_cat_dom"/>
</dbReference>
<dbReference type="CDD" id="cd00672">
    <property type="entry name" value="CysRS_core"/>
    <property type="match status" value="1"/>
</dbReference>
<accession>A0A368YD16</accession>
<dbReference type="GO" id="GO:0008270">
    <property type="term" value="F:zinc ion binding"/>
    <property type="evidence" value="ECO:0007669"/>
    <property type="project" value="UniProtKB-UniRule"/>
</dbReference>
<dbReference type="Proteomes" id="UP000252884">
    <property type="component" value="Unassembled WGS sequence"/>
</dbReference>
<comment type="cofactor">
    <cofactor evidence="10">
        <name>Zn(2+)</name>
        <dbReference type="ChEBI" id="CHEBI:29105"/>
    </cofactor>
    <text evidence="10">Binds 1 zinc ion per subunit.</text>
</comment>
<comment type="subunit">
    <text evidence="2 10">Monomer.</text>
</comment>
<evidence type="ECO:0000313" key="12">
    <source>
        <dbReference type="EMBL" id="RCW76084.1"/>
    </source>
</evidence>
<evidence type="ECO:0000256" key="2">
    <source>
        <dbReference type="ARBA" id="ARBA00011245"/>
    </source>
</evidence>
<keyword evidence="4 10" id="KW-0479">Metal-binding</keyword>
<keyword evidence="5 10" id="KW-0547">Nucleotide-binding</keyword>
<feature type="binding site" evidence="10">
    <location>
        <position position="222"/>
    </location>
    <ligand>
        <name>Zn(2+)</name>
        <dbReference type="ChEBI" id="CHEBI:29105"/>
    </ligand>
</feature>
<dbReference type="RefSeq" id="WP_114465872.1">
    <property type="nucleotide sequence ID" value="NZ_QPJK01000001.1"/>
</dbReference>
<feature type="binding site" evidence="10">
    <location>
        <position position="251"/>
    </location>
    <ligand>
        <name>Zn(2+)</name>
        <dbReference type="ChEBI" id="CHEBI:29105"/>
    </ligand>
</feature>
<dbReference type="Pfam" id="PF01406">
    <property type="entry name" value="tRNA-synt_1e"/>
    <property type="match status" value="1"/>
</dbReference>
<evidence type="ECO:0000256" key="4">
    <source>
        <dbReference type="ARBA" id="ARBA00022723"/>
    </source>
</evidence>
<dbReference type="PANTHER" id="PTHR10890:SF3">
    <property type="entry name" value="CYSTEINE--TRNA LIGASE, CYTOPLASMIC"/>
    <property type="match status" value="1"/>
</dbReference>
<keyword evidence="7 10" id="KW-0067">ATP-binding</keyword>
<feature type="binding site" evidence="10">
    <location>
        <position position="283"/>
    </location>
    <ligand>
        <name>ATP</name>
        <dbReference type="ChEBI" id="CHEBI:30616"/>
    </ligand>
</feature>
<gene>
    <name evidence="10" type="primary">cysS</name>
    <name evidence="12" type="ORF">DES41_101688</name>
</gene>
<keyword evidence="3 10" id="KW-0436">Ligase</keyword>
<evidence type="ECO:0000256" key="10">
    <source>
        <dbReference type="HAMAP-Rule" id="MF_00041"/>
    </source>
</evidence>
<comment type="caution">
    <text evidence="12">The sequence shown here is derived from an EMBL/GenBank/DDBJ whole genome shotgun (WGS) entry which is preliminary data.</text>
</comment>
<evidence type="ECO:0000259" key="11">
    <source>
        <dbReference type="Pfam" id="PF01406"/>
    </source>
</evidence>
<dbReference type="Gene3D" id="1.20.120.640">
    <property type="entry name" value="Anticodon-binding domain of a subclass of class I aminoacyl-tRNA synthetases"/>
    <property type="match status" value="1"/>
</dbReference>
<reference evidence="12 13" key="1">
    <citation type="submission" date="2018-07" db="EMBL/GenBank/DDBJ databases">
        <title>Genomic Encyclopedia of Type Strains, Phase IV (KMG-IV): sequencing the most valuable type-strain genomes for metagenomic binning, comparative biology and taxonomic classification.</title>
        <authorList>
            <person name="Goeker M."/>
        </authorList>
    </citation>
    <scope>NUCLEOTIDE SEQUENCE [LARGE SCALE GENOMIC DNA]</scope>
    <source>
        <strain evidence="12 13">DSM 21634</strain>
    </source>
</reference>
<protein>
    <recommendedName>
        <fullName evidence="10">Cysteine--tRNA ligase</fullName>
        <ecNumber evidence="10">6.1.1.16</ecNumber>
    </recommendedName>
    <alternativeName>
        <fullName evidence="10">Cysteinyl-tRNA synthetase</fullName>
        <shortName evidence="10">CysRS</shortName>
    </alternativeName>
</protein>
<dbReference type="SUPFAM" id="SSF47323">
    <property type="entry name" value="Anticodon-binding domain of a subclass of class I aminoacyl-tRNA synthetases"/>
    <property type="match status" value="1"/>
</dbReference>
<keyword evidence="13" id="KW-1185">Reference proteome</keyword>
<dbReference type="GO" id="GO:0005829">
    <property type="term" value="C:cytosol"/>
    <property type="evidence" value="ECO:0007669"/>
    <property type="project" value="TreeGrafter"/>
</dbReference>
<dbReference type="AlphaFoldDB" id="A0A368YD16"/>
<dbReference type="GO" id="GO:0006423">
    <property type="term" value="P:cysteinyl-tRNA aminoacylation"/>
    <property type="evidence" value="ECO:0007669"/>
    <property type="project" value="UniProtKB-UniRule"/>
</dbReference>
<dbReference type="EMBL" id="QPJK01000001">
    <property type="protein sequence ID" value="RCW76084.1"/>
    <property type="molecule type" value="Genomic_DNA"/>
</dbReference>
<dbReference type="InterPro" id="IPR024909">
    <property type="entry name" value="Cys-tRNA/MSH_ligase"/>
</dbReference>
<dbReference type="GO" id="GO:0005524">
    <property type="term" value="F:ATP binding"/>
    <property type="evidence" value="ECO:0007669"/>
    <property type="project" value="UniProtKB-UniRule"/>
</dbReference>
<dbReference type="EC" id="6.1.1.16" evidence="10"/>
<feature type="binding site" evidence="10">
    <location>
        <position position="247"/>
    </location>
    <ligand>
        <name>Zn(2+)</name>
        <dbReference type="ChEBI" id="CHEBI:29105"/>
    </ligand>
</feature>
<feature type="domain" description="tRNA synthetases class I catalytic" evidence="11">
    <location>
        <begin position="18"/>
        <end position="328"/>
    </location>
</feature>
<comment type="subcellular location">
    <subcellularLocation>
        <location evidence="10">Cytoplasm</location>
    </subcellularLocation>
</comment>
<evidence type="ECO:0000256" key="3">
    <source>
        <dbReference type="ARBA" id="ARBA00022598"/>
    </source>
</evidence>
<feature type="short sequence motif" description="'KMSKS' region" evidence="10">
    <location>
        <begin position="280"/>
        <end position="284"/>
    </location>
</feature>
<evidence type="ECO:0000256" key="9">
    <source>
        <dbReference type="ARBA" id="ARBA00023146"/>
    </source>
</evidence>
<proteinExistence type="inferred from homology"/>
<evidence type="ECO:0000256" key="5">
    <source>
        <dbReference type="ARBA" id="ARBA00022741"/>
    </source>
</evidence>
<dbReference type="HAMAP" id="MF_00041">
    <property type="entry name" value="Cys_tRNA_synth"/>
    <property type="match status" value="1"/>
</dbReference>
<evidence type="ECO:0000256" key="8">
    <source>
        <dbReference type="ARBA" id="ARBA00022917"/>
    </source>
</evidence>
<organism evidence="12 13">
    <name type="scientific">Pseudorhodoferax soli</name>
    <dbReference type="NCBI Taxonomy" id="545864"/>
    <lineage>
        <taxon>Bacteria</taxon>
        <taxon>Pseudomonadati</taxon>
        <taxon>Pseudomonadota</taxon>
        <taxon>Betaproteobacteria</taxon>
        <taxon>Burkholderiales</taxon>
        <taxon>Comamonadaceae</taxon>
    </lineage>
</organism>
<dbReference type="InterPro" id="IPR015803">
    <property type="entry name" value="Cys-tRNA-ligase"/>
</dbReference>
<dbReference type="InterPro" id="IPR014729">
    <property type="entry name" value="Rossmann-like_a/b/a_fold"/>
</dbReference>
<sequence length="463" mass="51635">MPTELMLFDTLQHRLRPFVPLREGHVGLYACGPTVYDHAHIGNLRSYLFGDTLRRVLALNGLCVRHVVNITDVGHLTSDADSGEDKMETGSRRMGRSAWEIAAYFTDVFQRDIAALRILPPTLWARATDHIAEQIDFIGDIERRGFAYRTSDAIYFDTEMLDDYGALARLDKRGLRPGHRVDVGDKRSPTDFALWKFSGSARRQMEWDSPWGRGFPGWHIECSAMSEKHLGALFDIHIGGEDHIPVHHTNEIAQHQARHGHGPANYWLHGAFLQLEGSAKMSKSDGNFLRLQTLVDAGYDPLAYRYLVLTAHYRSPLVFSWEALKAAQTGLGRLRQAVATLPEAGAVDADWQHRMRSALHHDLNTAGALSLAWELLRSPVPAAAKRATLAWLDNALGLGLAGSATPVVDVPPTVLRMAVERDLARQEKRWADADALRLRIEAAGYRVRDGAGRSMVDRVPAPQ</sequence>
<evidence type="ECO:0000256" key="1">
    <source>
        <dbReference type="ARBA" id="ARBA00005594"/>
    </source>
</evidence>
<evidence type="ECO:0000313" key="13">
    <source>
        <dbReference type="Proteomes" id="UP000252884"/>
    </source>
</evidence>
<dbReference type="OrthoDB" id="9815130at2"/>
<feature type="short sequence motif" description="'HIGH' region" evidence="10">
    <location>
        <begin position="33"/>
        <end position="43"/>
    </location>
</feature>
<comment type="similarity">
    <text evidence="1 10">Belongs to the class-I aminoacyl-tRNA synthetase family.</text>
</comment>
<dbReference type="NCBIfam" id="TIGR00435">
    <property type="entry name" value="cysS"/>
    <property type="match status" value="1"/>
</dbReference>
<keyword evidence="8 10" id="KW-0648">Protein biosynthesis</keyword>
<evidence type="ECO:0000256" key="6">
    <source>
        <dbReference type="ARBA" id="ARBA00022833"/>
    </source>
</evidence>
<keyword evidence="10" id="KW-0963">Cytoplasm</keyword>
<dbReference type="PRINTS" id="PR00983">
    <property type="entry name" value="TRNASYNTHCYS"/>
</dbReference>
<evidence type="ECO:0000256" key="7">
    <source>
        <dbReference type="ARBA" id="ARBA00022840"/>
    </source>
</evidence>
<dbReference type="SUPFAM" id="SSF52374">
    <property type="entry name" value="Nucleotidylyl transferase"/>
    <property type="match status" value="1"/>
</dbReference>
<keyword evidence="9 10" id="KW-0030">Aminoacyl-tRNA synthetase</keyword>
<feature type="binding site" evidence="10">
    <location>
        <position position="31"/>
    </location>
    <ligand>
        <name>Zn(2+)</name>
        <dbReference type="ChEBI" id="CHEBI:29105"/>
    </ligand>
</feature>
<name>A0A368YD16_9BURK</name>
<comment type="catalytic activity">
    <reaction evidence="10">
        <text>tRNA(Cys) + L-cysteine + ATP = L-cysteinyl-tRNA(Cys) + AMP + diphosphate</text>
        <dbReference type="Rhea" id="RHEA:17773"/>
        <dbReference type="Rhea" id="RHEA-COMP:9661"/>
        <dbReference type="Rhea" id="RHEA-COMP:9679"/>
        <dbReference type="ChEBI" id="CHEBI:30616"/>
        <dbReference type="ChEBI" id="CHEBI:33019"/>
        <dbReference type="ChEBI" id="CHEBI:35235"/>
        <dbReference type="ChEBI" id="CHEBI:78442"/>
        <dbReference type="ChEBI" id="CHEBI:78517"/>
        <dbReference type="ChEBI" id="CHEBI:456215"/>
        <dbReference type="EC" id="6.1.1.16"/>
    </reaction>
</comment>
<dbReference type="PANTHER" id="PTHR10890">
    <property type="entry name" value="CYSTEINYL-TRNA SYNTHETASE"/>
    <property type="match status" value="1"/>
</dbReference>
<dbReference type="GO" id="GO:0004817">
    <property type="term" value="F:cysteine-tRNA ligase activity"/>
    <property type="evidence" value="ECO:0007669"/>
    <property type="project" value="UniProtKB-UniRule"/>
</dbReference>
<dbReference type="InterPro" id="IPR009080">
    <property type="entry name" value="tRNAsynth_Ia_anticodon-bd"/>
</dbReference>